<accession>A0A0D2GQQ3</accession>
<dbReference type="Proteomes" id="UP000053617">
    <property type="component" value="Unassembled WGS sequence"/>
</dbReference>
<dbReference type="VEuPathDB" id="FungiDB:Z518_09693"/>
<keyword evidence="2" id="KW-1185">Reference proteome</keyword>
<organism evidence="1 2">
    <name type="scientific">Rhinocladiella mackenziei CBS 650.93</name>
    <dbReference type="NCBI Taxonomy" id="1442369"/>
    <lineage>
        <taxon>Eukaryota</taxon>
        <taxon>Fungi</taxon>
        <taxon>Dikarya</taxon>
        <taxon>Ascomycota</taxon>
        <taxon>Pezizomycotina</taxon>
        <taxon>Eurotiomycetes</taxon>
        <taxon>Chaetothyriomycetidae</taxon>
        <taxon>Chaetothyriales</taxon>
        <taxon>Herpotrichiellaceae</taxon>
        <taxon>Rhinocladiella</taxon>
    </lineage>
</organism>
<proteinExistence type="predicted"/>
<name>A0A0D2GQQ3_9EURO</name>
<dbReference type="OrthoDB" id="2364174at2759"/>
<dbReference type="RefSeq" id="XP_013267764.1">
    <property type="nucleotide sequence ID" value="XM_013412310.1"/>
</dbReference>
<protein>
    <submittedName>
        <fullName evidence="1">Rhinocladiella mackenziei CBS 650.93 unplaced genomic scaffold supercont1.8, whole genome shotgun sequence</fullName>
    </submittedName>
</protein>
<evidence type="ECO:0000313" key="1">
    <source>
        <dbReference type="EMBL" id="KIX00628.1"/>
    </source>
</evidence>
<evidence type="ECO:0000313" key="2">
    <source>
        <dbReference type="Proteomes" id="UP000053617"/>
    </source>
</evidence>
<dbReference type="HOGENOM" id="CLU_061413_0_0_1"/>
<gene>
    <name evidence="1" type="ORF">Z518_09693</name>
</gene>
<sequence length="307" mass="34489">MATKQPVEKLALAVRKNVRDEWESKKPEHEEKISKILGEAWTITTNPNLLYVCTDDESYKSRIGTVITWYIDPFCYNLEEFVKSYGDDGKAELNSLCSKHQLELAPQEDTKFNYGGMQIKDGILRLVFADGRLAVNASDVSRDFQEAIKSAAASSNGASAFNIVARNSVRSDYDPAIGAVQEAIGNLVGIPDIKLNPNFENNANVFAQAEEEIRSDWDKCFGSATLEYFEGLKYQLEYLGFKGDDLLQEGFQDGISKKEILLRVVDTLQNGTYHETLIEDGMLVIQTIPKYWWTNVSDVGSKILEQL</sequence>
<dbReference type="EMBL" id="KN847482">
    <property type="protein sequence ID" value="KIX00628.1"/>
    <property type="molecule type" value="Genomic_DNA"/>
</dbReference>
<dbReference type="AlphaFoldDB" id="A0A0D2GQQ3"/>
<reference evidence="1 2" key="1">
    <citation type="submission" date="2015-01" db="EMBL/GenBank/DDBJ databases">
        <title>The Genome Sequence of Rhinocladiella mackenzie CBS 650.93.</title>
        <authorList>
            <consortium name="The Broad Institute Genomics Platform"/>
            <person name="Cuomo C."/>
            <person name="de Hoog S."/>
            <person name="Gorbushina A."/>
            <person name="Stielow B."/>
            <person name="Teixiera M."/>
            <person name="Abouelleil A."/>
            <person name="Chapman S.B."/>
            <person name="Priest M."/>
            <person name="Young S.K."/>
            <person name="Wortman J."/>
            <person name="Nusbaum C."/>
            <person name="Birren B."/>
        </authorList>
    </citation>
    <scope>NUCLEOTIDE SEQUENCE [LARGE SCALE GENOMIC DNA]</scope>
    <source>
        <strain evidence="1 2">CBS 650.93</strain>
    </source>
</reference>
<dbReference type="GeneID" id="25297764"/>